<reference evidence="1 2" key="1">
    <citation type="submission" date="2022-10" db="EMBL/GenBank/DDBJ databases">
        <title>Comparative genomic study of S. anginosus.</title>
        <authorList>
            <person name="Prasad A."/>
            <person name="Ene A."/>
            <person name="Jablonska S."/>
            <person name="Du J."/>
            <person name="Wolfe A.J."/>
            <person name="Putonti C."/>
        </authorList>
    </citation>
    <scope>NUCLEOTIDE SEQUENCE [LARGE SCALE GENOMIC DNA]</scope>
    <source>
        <strain evidence="1 2">UMB1339</strain>
    </source>
</reference>
<gene>
    <name evidence="1" type="ORF">OJ589_09425</name>
</gene>
<comment type="caution">
    <text evidence="1">The sequence shown here is derived from an EMBL/GenBank/DDBJ whole genome shotgun (WGS) entry which is preliminary data.</text>
</comment>
<dbReference type="AlphaFoldDB" id="A0ABD4U5K1"/>
<dbReference type="Proteomes" id="UP001208682">
    <property type="component" value="Unassembled WGS sequence"/>
</dbReference>
<accession>A0ABD4U5K1</accession>
<sequence>MVIECIINKKDSDFSYCINKAWDLAKKVNPKRANDSLNVREKNVIIIDALGGVLAEYGWYKYINKEFGKIAEFTDFKDSSSQIDLLLSNKKTIEVRSSFPRNGVKFAICNERYNFKNICKYNNLYKPSEIDKDFFAATLFKTSKEKLLIEEEIVFYLIGGSTREMMMDKSISYIESLTAEDDLNKFKTDYKVVKLLNALDILGFEKYIESMGYKKLSN</sequence>
<protein>
    <submittedName>
        <fullName evidence="1">Uncharacterized protein</fullName>
    </submittedName>
</protein>
<dbReference type="RefSeq" id="WP_264348485.1">
    <property type="nucleotide sequence ID" value="NZ_JAPAIP010000033.1"/>
</dbReference>
<organism evidence="1 2">
    <name type="scientific">Streptococcus anginosus</name>
    <dbReference type="NCBI Taxonomy" id="1328"/>
    <lineage>
        <taxon>Bacteria</taxon>
        <taxon>Bacillati</taxon>
        <taxon>Bacillota</taxon>
        <taxon>Bacilli</taxon>
        <taxon>Lactobacillales</taxon>
        <taxon>Streptococcaceae</taxon>
        <taxon>Streptococcus</taxon>
        <taxon>Streptococcus anginosus group</taxon>
    </lineage>
</organism>
<evidence type="ECO:0000313" key="2">
    <source>
        <dbReference type="Proteomes" id="UP001208682"/>
    </source>
</evidence>
<dbReference type="EMBL" id="JAPAIP010000033">
    <property type="protein sequence ID" value="MCW1077360.1"/>
    <property type="molecule type" value="Genomic_DNA"/>
</dbReference>
<evidence type="ECO:0000313" key="1">
    <source>
        <dbReference type="EMBL" id="MCW1077360.1"/>
    </source>
</evidence>
<name>A0ABD4U5K1_STRAP</name>
<proteinExistence type="predicted"/>